<dbReference type="AlphaFoldDB" id="A0A074MCB5"/>
<feature type="transmembrane region" description="Helical" evidence="1">
    <location>
        <begin position="185"/>
        <end position="202"/>
    </location>
</feature>
<comment type="caution">
    <text evidence="2">The sequence shown here is derived from an EMBL/GenBank/DDBJ whole genome shotgun (WGS) entry which is preliminary data.</text>
</comment>
<evidence type="ECO:0000313" key="2">
    <source>
        <dbReference type="EMBL" id="KEO89493.1"/>
    </source>
</evidence>
<evidence type="ECO:0000313" key="3">
    <source>
        <dbReference type="Proteomes" id="UP000027647"/>
    </source>
</evidence>
<name>A0A074MCB5_ERYLO</name>
<feature type="transmembrane region" description="Helical" evidence="1">
    <location>
        <begin position="25"/>
        <end position="42"/>
    </location>
</feature>
<keyword evidence="1" id="KW-0812">Transmembrane</keyword>
<dbReference type="Proteomes" id="UP000027647">
    <property type="component" value="Unassembled WGS sequence"/>
</dbReference>
<sequence length="299" mass="34264">MNTVEDSLVEQEKAVSHLDKMLGKYIRWVAAILLVSFSFLELENAPIDKITAAFDENSFTKLGLFLLFAAWATGATDDTRIQSTAYTRDPKAGKIGIQEVLGILLFLPVFTGLFLLHEYLFWFQLALLVFVCVNMWTYSVAVMDRASSIIEASKEHSLKTKDYKAYLKLYCAVEYLTGNWQRKRFIALFLLALIQVIIAAWLKFFGLPEAVAQIGFKGVSGLILASYLPSVLFVVYVLTSEIWIRIYRYKIFSDFETIDVVAEHFRMTKQRNVTLPEIDTTNLFRRQVSPNRNYRGGRD</sequence>
<protein>
    <submittedName>
        <fullName evidence="2">Uncharacterized protein</fullName>
    </submittedName>
</protein>
<keyword evidence="3" id="KW-1185">Reference proteome</keyword>
<dbReference type="STRING" id="1044.EH31_12670"/>
<organism evidence="2 3">
    <name type="scientific">Erythrobacter longus</name>
    <dbReference type="NCBI Taxonomy" id="1044"/>
    <lineage>
        <taxon>Bacteria</taxon>
        <taxon>Pseudomonadati</taxon>
        <taxon>Pseudomonadota</taxon>
        <taxon>Alphaproteobacteria</taxon>
        <taxon>Sphingomonadales</taxon>
        <taxon>Erythrobacteraceae</taxon>
        <taxon>Erythrobacter/Porphyrobacter group</taxon>
        <taxon>Erythrobacter</taxon>
    </lineage>
</organism>
<feature type="transmembrane region" description="Helical" evidence="1">
    <location>
        <begin position="121"/>
        <end position="141"/>
    </location>
</feature>
<proteinExistence type="predicted"/>
<feature type="transmembrane region" description="Helical" evidence="1">
    <location>
        <begin position="95"/>
        <end position="115"/>
    </location>
</feature>
<keyword evidence="1" id="KW-0472">Membrane</keyword>
<feature type="transmembrane region" description="Helical" evidence="1">
    <location>
        <begin position="222"/>
        <end position="244"/>
    </location>
</feature>
<dbReference type="EMBL" id="JMIW01000005">
    <property type="protein sequence ID" value="KEO89493.1"/>
    <property type="molecule type" value="Genomic_DNA"/>
</dbReference>
<keyword evidence="1" id="KW-1133">Transmembrane helix</keyword>
<dbReference type="RefSeq" id="WP_034960628.1">
    <property type="nucleotide sequence ID" value="NZ_JMIW01000005.1"/>
</dbReference>
<accession>A0A074MCB5</accession>
<evidence type="ECO:0000256" key="1">
    <source>
        <dbReference type="SAM" id="Phobius"/>
    </source>
</evidence>
<reference evidence="2 3" key="1">
    <citation type="submission" date="2014-04" db="EMBL/GenBank/DDBJ databases">
        <title>A comprehensive comparison of genomes of Erythrobacter spp. strains.</title>
        <authorList>
            <person name="Zheng Q."/>
        </authorList>
    </citation>
    <scope>NUCLEOTIDE SEQUENCE [LARGE SCALE GENOMIC DNA]</scope>
    <source>
        <strain evidence="2 3">DSM 6997</strain>
    </source>
</reference>
<gene>
    <name evidence="2" type="ORF">EH31_12670</name>
</gene>